<gene>
    <name evidence="4" type="ORF">EST38_g4935</name>
</gene>
<proteinExistence type="predicted"/>
<evidence type="ECO:0000256" key="2">
    <source>
        <dbReference type="SAM" id="MobiDB-lite"/>
    </source>
</evidence>
<evidence type="ECO:0000313" key="4">
    <source>
        <dbReference type="EMBL" id="RXW20913.1"/>
    </source>
</evidence>
<dbReference type="Pfam" id="PF00867">
    <property type="entry name" value="XPG_I"/>
    <property type="match status" value="1"/>
</dbReference>
<protein>
    <recommendedName>
        <fullName evidence="3">XPG-I domain-containing protein</fullName>
    </recommendedName>
</protein>
<dbReference type="InterPro" id="IPR006086">
    <property type="entry name" value="XPG-I_dom"/>
</dbReference>
<dbReference type="SUPFAM" id="SSF88723">
    <property type="entry name" value="PIN domain-like"/>
    <property type="match status" value="1"/>
</dbReference>
<keyword evidence="1" id="KW-0233">DNA recombination</keyword>
<feature type="domain" description="XPG-I" evidence="3">
    <location>
        <begin position="127"/>
        <end position="192"/>
    </location>
</feature>
<keyword evidence="5" id="KW-1185">Reference proteome</keyword>
<dbReference type="OrthoDB" id="2976553at2759"/>
<dbReference type="InterPro" id="IPR029060">
    <property type="entry name" value="PIN-like_dom_sf"/>
</dbReference>
<comment type="caution">
    <text evidence="4">The sequence shown here is derived from an EMBL/GenBank/DDBJ whole genome shotgun (WGS) entry which is preliminary data.</text>
</comment>
<dbReference type="Proteomes" id="UP000290288">
    <property type="component" value="Unassembled WGS sequence"/>
</dbReference>
<evidence type="ECO:0000313" key="5">
    <source>
        <dbReference type="Proteomes" id="UP000290288"/>
    </source>
</evidence>
<dbReference type="InterPro" id="IPR011010">
    <property type="entry name" value="DNA_brk_join_enz"/>
</dbReference>
<dbReference type="SUPFAM" id="SSF56349">
    <property type="entry name" value="DNA breaking-rejoining enzymes"/>
    <property type="match status" value="1"/>
</dbReference>
<dbReference type="GO" id="GO:0003677">
    <property type="term" value="F:DNA binding"/>
    <property type="evidence" value="ECO:0007669"/>
    <property type="project" value="InterPro"/>
</dbReference>
<dbReference type="AlphaFoldDB" id="A0A4Q2DLQ2"/>
<dbReference type="PANTHER" id="PTHR11081:SF75">
    <property type="entry name" value="ENDONUCLEASE, PUTATIVE (AFU_ORTHOLOGUE AFUA_3G13260)-RELATED"/>
    <property type="match status" value="1"/>
</dbReference>
<dbReference type="GO" id="GO:0015074">
    <property type="term" value="P:DNA integration"/>
    <property type="evidence" value="ECO:0007669"/>
    <property type="project" value="InterPro"/>
</dbReference>
<evidence type="ECO:0000259" key="3">
    <source>
        <dbReference type="SMART" id="SM00484"/>
    </source>
</evidence>
<dbReference type="Gene3D" id="3.40.50.1010">
    <property type="entry name" value="5'-nuclease"/>
    <property type="match status" value="2"/>
</dbReference>
<dbReference type="InterPro" id="IPR006084">
    <property type="entry name" value="XPG/Rad2"/>
</dbReference>
<dbReference type="STRING" id="2316362.A0A4Q2DLQ2"/>
<feature type="region of interest" description="Disordered" evidence="2">
    <location>
        <begin position="537"/>
        <end position="584"/>
    </location>
</feature>
<organism evidence="4 5">
    <name type="scientific">Candolleomyces aberdarensis</name>
    <dbReference type="NCBI Taxonomy" id="2316362"/>
    <lineage>
        <taxon>Eukaryota</taxon>
        <taxon>Fungi</taxon>
        <taxon>Dikarya</taxon>
        <taxon>Basidiomycota</taxon>
        <taxon>Agaricomycotina</taxon>
        <taxon>Agaricomycetes</taxon>
        <taxon>Agaricomycetidae</taxon>
        <taxon>Agaricales</taxon>
        <taxon>Agaricineae</taxon>
        <taxon>Psathyrellaceae</taxon>
        <taxon>Candolleomyces</taxon>
    </lineage>
</organism>
<dbReference type="CDD" id="cd09870">
    <property type="entry name" value="PIN_YEN1"/>
    <property type="match status" value="1"/>
</dbReference>
<dbReference type="InterPro" id="IPR013762">
    <property type="entry name" value="Integrase-like_cat_sf"/>
</dbReference>
<reference evidence="4 5" key="1">
    <citation type="submission" date="2019-01" db="EMBL/GenBank/DDBJ databases">
        <title>Draft genome sequence of Psathyrella aberdarensis IHI B618.</title>
        <authorList>
            <person name="Buettner E."/>
            <person name="Kellner H."/>
        </authorList>
    </citation>
    <scope>NUCLEOTIDE SEQUENCE [LARGE SCALE GENOMIC DNA]</scope>
    <source>
        <strain evidence="4 5">IHI B618</strain>
    </source>
</reference>
<dbReference type="GO" id="GO:0017108">
    <property type="term" value="F:5'-flap endonuclease activity"/>
    <property type="evidence" value="ECO:0007669"/>
    <property type="project" value="TreeGrafter"/>
</dbReference>
<name>A0A4Q2DLQ2_9AGAR</name>
<dbReference type="PRINTS" id="PR00853">
    <property type="entry name" value="XPGRADSUPER"/>
</dbReference>
<dbReference type="SMART" id="SM00484">
    <property type="entry name" value="XPGI"/>
    <property type="match status" value="1"/>
</dbReference>
<dbReference type="Gene3D" id="1.10.443.10">
    <property type="entry name" value="Intergrase catalytic core"/>
    <property type="match status" value="1"/>
</dbReference>
<dbReference type="GO" id="GO:0006310">
    <property type="term" value="P:DNA recombination"/>
    <property type="evidence" value="ECO:0007669"/>
    <property type="project" value="UniProtKB-KW"/>
</dbReference>
<accession>A0A4Q2DLQ2</accession>
<sequence length="884" mass="100015">MGIKGLWEILDTVAQERSSAEFAAFKLSNWTKNGRQHAIIGVDVSDLIWAAQASREHARARGASRASTGKNSELQLVMKQIAWLVSTFSAQVLVFVFDGPDRPSLKWGKRVGVRDHWMVHDVQRLVRAFGCYVHMAPGEAEAELAYLNKIGVLDFVFTSDSDVFVFGAVNVIRSAQKTENHDAVQIYTRQNLESYEKGPLNCSAFLFMALTMGGNYDPRGLPGCGKAMASSLCHSELAWELEVTIQLSLRHTMRSRLSQWRSDLWKTFAKDPNGRLGRRAPKIAASITHSFPPIDTAVHYAKPVTSGTDHAFAPDLTSWVQSLPDTRALCELAWELFNDRDIVKFCQDSVWECYCIRQLSLIDPATSLPVDQGFGQRLMESVKRAKKFNATSPTSFMCYKTRFSIRSSVLSTATQFPVEKNHWSTCPPEIALRNSLYDVWVLAPVLERVAPEKIDRYNKSRGSESGPPASLQPYIPPVVTFSNAKQALLDANEKHGKAPATRESYTGHVEQAQQFIQTLAMDEEEMASTWEKHKERLGYDQEEDDGNVTTGAATSSSSKEEDSDNDDTAADYMDPELPKSLDGAPIKSTPFAVALFMSHKCFGEDLGISPTHGIHAALLDHYNRLRGDKYRGQWHYDHRSKKWVGNPCHSAIVQDTYCACKKKDGEPERRHSRAMRIEDMQKIHEHLQHNYPKLEEVVDADSAARRVTMLHYMALSTVSWAVWTQSNEIINLQMKHLDFNPPPPPTDTTQFFERYRGRALTINLQNRKNWQRKLEKGEHQLNGHLYYIYSQPDNPAVDTYNHLVQWLNYYEKLKGRPLEPDDYVFPTLSVNHVHPSRPVSAPCIKTLINNIATEAKVSGAGHFATHCFRRGGSQYRFMYAPLQK</sequence>
<dbReference type="EMBL" id="SDEE01000128">
    <property type="protein sequence ID" value="RXW20913.1"/>
    <property type="molecule type" value="Genomic_DNA"/>
</dbReference>
<dbReference type="GO" id="GO:0006974">
    <property type="term" value="P:DNA damage response"/>
    <property type="evidence" value="ECO:0007669"/>
    <property type="project" value="UniProtKB-ARBA"/>
</dbReference>
<evidence type="ECO:0000256" key="1">
    <source>
        <dbReference type="ARBA" id="ARBA00023172"/>
    </source>
</evidence>
<dbReference type="PANTHER" id="PTHR11081">
    <property type="entry name" value="FLAP ENDONUCLEASE FAMILY MEMBER"/>
    <property type="match status" value="1"/>
</dbReference>